<proteinExistence type="predicted"/>
<evidence type="ECO:0000313" key="2">
    <source>
        <dbReference type="Proteomes" id="UP000239589"/>
    </source>
</evidence>
<organism evidence="1 2">
    <name type="scientific">Cuspidothrix issatschenkoi CHARLIE-1</name>
    <dbReference type="NCBI Taxonomy" id="2052836"/>
    <lineage>
        <taxon>Bacteria</taxon>
        <taxon>Bacillati</taxon>
        <taxon>Cyanobacteriota</taxon>
        <taxon>Cyanophyceae</taxon>
        <taxon>Nostocales</taxon>
        <taxon>Aphanizomenonaceae</taxon>
        <taxon>Cuspidothrix</taxon>
    </lineage>
</organism>
<dbReference type="AlphaFoldDB" id="A0A2S6CZQ0"/>
<reference evidence="1 2" key="1">
    <citation type="submission" date="2018-02" db="EMBL/GenBank/DDBJ databases">
        <title>Discovery of a pederin family compound in a non-symbiotic bloom-forming cyanobacterium.</title>
        <authorList>
            <person name="Kust A."/>
            <person name="Mares J."/>
            <person name="Jokela J."/>
            <person name="Urajova P."/>
            <person name="Hajek J."/>
            <person name="Saurav K."/>
            <person name="Voracova K."/>
            <person name="Fewer D.P."/>
            <person name="Haapaniemi E."/>
            <person name="Permi P."/>
            <person name="Rehakova K."/>
            <person name="Sivonen K."/>
            <person name="Hrouzek P."/>
        </authorList>
    </citation>
    <scope>NUCLEOTIDE SEQUENCE [LARGE SCALE GENOMIC DNA]</scope>
    <source>
        <strain evidence="1 2">CHARLIE-1</strain>
    </source>
</reference>
<dbReference type="EMBL" id="PGEM01000003">
    <property type="protein sequence ID" value="PPJ65233.1"/>
    <property type="molecule type" value="Genomic_DNA"/>
</dbReference>
<gene>
    <name evidence="1" type="ORF">CUN59_00240</name>
</gene>
<evidence type="ECO:0000313" key="1">
    <source>
        <dbReference type="EMBL" id="PPJ65233.1"/>
    </source>
</evidence>
<comment type="caution">
    <text evidence="1">The sequence shown here is derived from an EMBL/GenBank/DDBJ whole genome shotgun (WGS) entry which is preliminary data.</text>
</comment>
<keyword evidence="2" id="KW-1185">Reference proteome</keyword>
<accession>A0A2S6CZQ0</accession>
<sequence length="89" mass="9979">MLISTAWRNLYIHIELIAPKNCTIIIVGKTYKSSLLLQTTSSPASSAHILDVFCHTNVSIMGSFSIHLNLVFQEQFSAPWPSTTLFRIL</sequence>
<name>A0A2S6CZQ0_9CYAN</name>
<dbReference type="Proteomes" id="UP000239589">
    <property type="component" value="Unassembled WGS sequence"/>
</dbReference>
<protein>
    <submittedName>
        <fullName evidence="1">Uncharacterized protein</fullName>
    </submittedName>
</protein>